<dbReference type="AlphaFoldDB" id="A0A6H1ZY35"/>
<dbReference type="EMBL" id="MT144799">
    <property type="protein sequence ID" value="QJH99612.1"/>
    <property type="molecule type" value="Genomic_DNA"/>
</dbReference>
<protein>
    <submittedName>
        <fullName evidence="1">Uncharacterized protein</fullName>
    </submittedName>
</protein>
<accession>A0A6H1ZY35</accession>
<name>A0A6H1ZY35_9ZZZZ</name>
<evidence type="ECO:0000313" key="1">
    <source>
        <dbReference type="EMBL" id="QJA52846.1"/>
    </source>
</evidence>
<dbReference type="EMBL" id="MT142312">
    <property type="protein sequence ID" value="QJA77957.1"/>
    <property type="molecule type" value="Genomic_DNA"/>
</dbReference>
<reference evidence="1" key="1">
    <citation type="submission" date="2020-03" db="EMBL/GenBank/DDBJ databases">
        <title>The deep terrestrial virosphere.</title>
        <authorList>
            <person name="Holmfeldt K."/>
            <person name="Nilsson E."/>
            <person name="Simone D."/>
            <person name="Lopez-Fernandez M."/>
            <person name="Wu X."/>
            <person name="de Brujin I."/>
            <person name="Lundin D."/>
            <person name="Andersson A."/>
            <person name="Bertilsson S."/>
            <person name="Dopson M."/>
        </authorList>
    </citation>
    <scope>NUCLEOTIDE SEQUENCE</scope>
    <source>
        <strain evidence="2">MM415A01179</strain>
        <strain evidence="1">TM448A03040</strain>
        <strain evidence="3">TM448B01623</strain>
    </source>
</reference>
<proteinExistence type="predicted"/>
<evidence type="ECO:0000313" key="3">
    <source>
        <dbReference type="EMBL" id="QJH99612.1"/>
    </source>
</evidence>
<dbReference type="EMBL" id="MT144373">
    <property type="protein sequence ID" value="QJA52846.1"/>
    <property type="molecule type" value="Genomic_DNA"/>
</dbReference>
<evidence type="ECO:0000313" key="2">
    <source>
        <dbReference type="EMBL" id="QJA77957.1"/>
    </source>
</evidence>
<gene>
    <name evidence="2" type="ORF">MM415A01179_0009</name>
    <name evidence="1" type="ORF">TM448A03040_0003</name>
    <name evidence="3" type="ORF">TM448B01623_0004</name>
</gene>
<sequence>MAYKKKHATKDEDRRDFHPSIRSTRKEWIKIMAAAHALKMSVSDWMVFKADRQKKT</sequence>
<organism evidence="1">
    <name type="scientific">viral metagenome</name>
    <dbReference type="NCBI Taxonomy" id="1070528"/>
    <lineage>
        <taxon>unclassified sequences</taxon>
        <taxon>metagenomes</taxon>
        <taxon>organismal metagenomes</taxon>
    </lineage>
</organism>